<evidence type="ECO:0000256" key="4">
    <source>
        <dbReference type="ARBA" id="ARBA00013115"/>
    </source>
</evidence>
<accession>A0A364XXN8</accession>
<gene>
    <name evidence="10" type="ORF">DQQ10_25250</name>
</gene>
<dbReference type="CDD" id="cd03145">
    <property type="entry name" value="GAT1_cyanophycinase"/>
    <property type="match status" value="1"/>
</dbReference>
<dbReference type="GO" id="GO:0008236">
    <property type="term" value="F:serine-type peptidase activity"/>
    <property type="evidence" value="ECO:0007669"/>
    <property type="project" value="UniProtKB-KW"/>
</dbReference>
<dbReference type="Pfam" id="PF03575">
    <property type="entry name" value="Peptidase_S51"/>
    <property type="match status" value="1"/>
</dbReference>
<dbReference type="OrthoDB" id="9799980at2"/>
<evidence type="ECO:0000256" key="1">
    <source>
        <dbReference type="ARBA" id="ARBA00001092"/>
    </source>
</evidence>
<dbReference type="PANTHER" id="PTHR36175:SF1">
    <property type="entry name" value="CYANOPHYCINASE"/>
    <property type="match status" value="1"/>
</dbReference>
<dbReference type="SUPFAM" id="SSF52317">
    <property type="entry name" value="Class I glutamine amidotransferase-like"/>
    <property type="match status" value="1"/>
</dbReference>
<dbReference type="EC" id="3.4.15.6" evidence="4"/>
<feature type="chain" id="PRO_5016777376" description="Cyanophycinase" evidence="9">
    <location>
        <begin position="22"/>
        <end position="280"/>
    </location>
</feature>
<name>A0A364XXN8_9BACT</name>
<comment type="function">
    <text evidence="2">Exopeptidase that catalyzes the hydrolytic cleavage of multi-L-arginyl-poly-L-aspartic acid (cyanophycin; a water-insoluble reserve polymer) into aspartate-arginine dipeptides.</text>
</comment>
<keyword evidence="9" id="KW-0732">Signal</keyword>
<dbReference type="Proteomes" id="UP000251889">
    <property type="component" value="Unassembled WGS sequence"/>
</dbReference>
<keyword evidence="10" id="KW-0121">Carboxypeptidase</keyword>
<dbReference type="InterPro" id="IPR011811">
    <property type="entry name" value="Peptidase_S51_cyanophycinase"/>
</dbReference>
<dbReference type="GO" id="GO:0008241">
    <property type="term" value="F:peptidyl-dipeptidase activity"/>
    <property type="evidence" value="ECO:0007669"/>
    <property type="project" value="UniProtKB-EC"/>
</dbReference>
<keyword evidence="7 10" id="KW-0378">Hydrolase</keyword>
<feature type="signal peptide" evidence="9">
    <location>
        <begin position="1"/>
        <end position="21"/>
    </location>
</feature>
<dbReference type="EMBL" id="QMFY01000021">
    <property type="protein sequence ID" value="RAV98176.1"/>
    <property type="molecule type" value="Genomic_DNA"/>
</dbReference>
<reference evidence="10 11" key="1">
    <citation type="submission" date="2018-06" db="EMBL/GenBank/DDBJ databases">
        <title>Chryseolinea flavus sp. nov., a member of the phylum Bacteroidetes isolated from soil.</title>
        <authorList>
            <person name="Li Y."/>
            <person name="Wang J."/>
        </authorList>
    </citation>
    <scope>NUCLEOTIDE SEQUENCE [LARGE SCALE GENOMIC DNA]</scope>
    <source>
        <strain evidence="10 11">SDU1-6</strain>
    </source>
</reference>
<evidence type="ECO:0000256" key="5">
    <source>
        <dbReference type="ARBA" id="ARBA00015719"/>
    </source>
</evidence>
<dbReference type="InterPro" id="IPR005320">
    <property type="entry name" value="Peptidase_S51"/>
</dbReference>
<comment type="catalytic activity">
    <reaction evidence="1">
        <text>[L-4-(L-arginin-2-N-yl)aspartate](n) + H2O = [L-4-(L-arginin-2-N-yl)aspartate](n-1) + L-4-(L-arginin-2-N-yl)aspartate</text>
        <dbReference type="Rhea" id="RHEA:12845"/>
        <dbReference type="Rhea" id="RHEA-COMP:13728"/>
        <dbReference type="Rhea" id="RHEA-COMP:13734"/>
        <dbReference type="ChEBI" id="CHEBI:15377"/>
        <dbReference type="ChEBI" id="CHEBI:137986"/>
        <dbReference type="ChEBI" id="CHEBI:137991"/>
        <dbReference type="EC" id="3.4.15.6"/>
    </reaction>
</comment>
<comment type="similarity">
    <text evidence="3">Belongs to the peptidase S51 family.</text>
</comment>
<organism evidence="10 11">
    <name type="scientific">Pseudochryseolinea flava</name>
    <dbReference type="NCBI Taxonomy" id="2059302"/>
    <lineage>
        <taxon>Bacteria</taxon>
        <taxon>Pseudomonadati</taxon>
        <taxon>Bacteroidota</taxon>
        <taxon>Cytophagia</taxon>
        <taxon>Cytophagales</taxon>
        <taxon>Fulvivirgaceae</taxon>
        <taxon>Pseudochryseolinea</taxon>
    </lineage>
</organism>
<keyword evidence="11" id="KW-1185">Reference proteome</keyword>
<dbReference type="Gene3D" id="3.40.50.880">
    <property type="match status" value="1"/>
</dbReference>
<dbReference type="AlphaFoldDB" id="A0A364XXN8"/>
<dbReference type="GO" id="GO:0006508">
    <property type="term" value="P:proteolysis"/>
    <property type="evidence" value="ECO:0007669"/>
    <property type="project" value="UniProtKB-KW"/>
</dbReference>
<comment type="caution">
    <text evidence="10">The sequence shown here is derived from an EMBL/GenBank/DDBJ whole genome shotgun (WGS) entry which is preliminary data.</text>
</comment>
<dbReference type="GO" id="GO:0004180">
    <property type="term" value="F:carboxypeptidase activity"/>
    <property type="evidence" value="ECO:0007669"/>
    <property type="project" value="UniProtKB-KW"/>
</dbReference>
<evidence type="ECO:0000256" key="8">
    <source>
        <dbReference type="ARBA" id="ARBA00022825"/>
    </source>
</evidence>
<dbReference type="RefSeq" id="WP_112749722.1">
    <property type="nucleotide sequence ID" value="NZ_QMFY01000021.1"/>
</dbReference>
<sequence>MKGILALCFLLSYSISSFSQAAPKGKLFIIGGGSRPDSMVERIIQEADLRSGGYAIILPMSSIEPDSAVYYASQQFLKANIKSIRGVHFVKGQQWSAHKLDSVRNAKLIYISGGDQNRFMDVVLGTEIEKAIHDAYQKGSVIAGTSAGAAVMSKIMITGNELKHPDYSSTFQNIEEANIETKQGLGLLTSVIIDQHFVARSRYNRLISAVIEFPQMKGIGIDESTAILVKGNEVEVVGDSQVIVIENPKQSKKVTNNTGKLGATGLQLSVLLPGDKFKIK</sequence>
<protein>
    <recommendedName>
        <fullName evidence="5">Cyanophycinase</fullName>
        <ecNumber evidence="4">3.4.15.6</ecNumber>
    </recommendedName>
</protein>
<proteinExistence type="inferred from homology"/>
<evidence type="ECO:0000256" key="2">
    <source>
        <dbReference type="ARBA" id="ARBA00002039"/>
    </source>
</evidence>
<evidence type="ECO:0000256" key="6">
    <source>
        <dbReference type="ARBA" id="ARBA00022670"/>
    </source>
</evidence>
<dbReference type="InterPro" id="IPR029062">
    <property type="entry name" value="Class_I_gatase-like"/>
</dbReference>
<dbReference type="NCBIfam" id="TIGR02069">
    <property type="entry name" value="cyanophycinase"/>
    <property type="match status" value="1"/>
</dbReference>
<evidence type="ECO:0000313" key="11">
    <source>
        <dbReference type="Proteomes" id="UP000251889"/>
    </source>
</evidence>
<evidence type="ECO:0000256" key="3">
    <source>
        <dbReference type="ARBA" id="ARBA00006534"/>
    </source>
</evidence>
<dbReference type="PANTHER" id="PTHR36175">
    <property type="entry name" value="CYANOPHYCINASE"/>
    <property type="match status" value="1"/>
</dbReference>
<evidence type="ECO:0000256" key="9">
    <source>
        <dbReference type="SAM" id="SignalP"/>
    </source>
</evidence>
<evidence type="ECO:0000313" key="10">
    <source>
        <dbReference type="EMBL" id="RAV98176.1"/>
    </source>
</evidence>
<keyword evidence="8" id="KW-0720">Serine protease</keyword>
<keyword evidence="6" id="KW-0645">Protease</keyword>
<evidence type="ECO:0000256" key="7">
    <source>
        <dbReference type="ARBA" id="ARBA00022801"/>
    </source>
</evidence>